<dbReference type="GO" id="GO:0009294">
    <property type="term" value="P:DNA-mediated transformation"/>
    <property type="evidence" value="ECO:0007669"/>
    <property type="project" value="InterPro"/>
</dbReference>
<dbReference type="InterPro" id="IPR036388">
    <property type="entry name" value="WH-like_DNA-bd_sf"/>
</dbReference>
<accession>A0A2W2BL06</accession>
<dbReference type="Pfam" id="PF17782">
    <property type="entry name" value="WHD_DprA"/>
    <property type="match status" value="1"/>
</dbReference>
<dbReference type="AlphaFoldDB" id="A0A2W2BL06"/>
<name>A0A2W2BL06_9HYPH</name>
<dbReference type="RefSeq" id="WP_111198502.1">
    <property type="nucleotide sequence ID" value="NZ_QKVK01000004.1"/>
</dbReference>
<dbReference type="SUPFAM" id="SSF102405">
    <property type="entry name" value="MCP/YpsA-like"/>
    <property type="match status" value="1"/>
</dbReference>
<evidence type="ECO:0000259" key="3">
    <source>
        <dbReference type="Pfam" id="PF17782"/>
    </source>
</evidence>
<dbReference type="Gene3D" id="1.10.10.10">
    <property type="entry name" value="Winged helix-like DNA-binding domain superfamily/Winged helix DNA-binding domain"/>
    <property type="match status" value="1"/>
</dbReference>
<comment type="similarity">
    <text evidence="1">Belongs to the DprA/Smf family.</text>
</comment>
<comment type="caution">
    <text evidence="4">The sequence shown here is derived from an EMBL/GenBank/DDBJ whole genome shotgun (WGS) entry which is preliminary data.</text>
</comment>
<dbReference type="InterPro" id="IPR003488">
    <property type="entry name" value="DprA"/>
</dbReference>
<dbReference type="PANTHER" id="PTHR43022:SF1">
    <property type="entry name" value="PROTEIN SMF"/>
    <property type="match status" value="1"/>
</dbReference>
<gene>
    <name evidence="4" type="primary">dprA</name>
    <name evidence="4" type="ORF">DK847_10750</name>
</gene>
<reference evidence="5" key="1">
    <citation type="submission" date="2018-06" db="EMBL/GenBank/DDBJ databases">
        <title>Aestuariibacter litoralis strain KCTC 52945T.</title>
        <authorList>
            <person name="Li X."/>
            <person name="Salam N."/>
            <person name="Li J.-L."/>
            <person name="Chen Y.-M."/>
            <person name="Yang Z.-W."/>
            <person name="Zhang L.-Y."/>
            <person name="Han M.-X."/>
            <person name="Xiao M."/>
            <person name="Li W.-J."/>
        </authorList>
    </citation>
    <scope>NUCLEOTIDE SEQUENCE [LARGE SCALE GENOMIC DNA]</scope>
    <source>
        <strain evidence="5">KCTC 52945</strain>
    </source>
</reference>
<evidence type="ECO:0000313" key="4">
    <source>
        <dbReference type="EMBL" id="PZF76929.1"/>
    </source>
</evidence>
<dbReference type="PANTHER" id="PTHR43022">
    <property type="entry name" value="PROTEIN SMF"/>
    <property type="match status" value="1"/>
</dbReference>
<proteinExistence type="inferred from homology"/>
<feature type="domain" description="DprA winged helix" evidence="3">
    <location>
        <begin position="302"/>
        <end position="361"/>
    </location>
</feature>
<organism evidence="4 5">
    <name type="scientific">Aestuariivirga litoralis</name>
    <dbReference type="NCBI Taxonomy" id="2650924"/>
    <lineage>
        <taxon>Bacteria</taxon>
        <taxon>Pseudomonadati</taxon>
        <taxon>Pseudomonadota</taxon>
        <taxon>Alphaproteobacteria</taxon>
        <taxon>Hyphomicrobiales</taxon>
        <taxon>Aestuariivirgaceae</taxon>
        <taxon>Aestuariivirga</taxon>
    </lineage>
</organism>
<dbReference type="Pfam" id="PF21102">
    <property type="entry name" value="DprA_N"/>
    <property type="match status" value="1"/>
</dbReference>
<evidence type="ECO:0000256" key="1">
    <source>
        <dbReference type="ARBA" id="ARBA00006525"/>
    </source>
</evidence>
<dbReference type="InterPro" id="IPR041614">
    <property type="entry name" value="DprA_WH"/>
</dbReference>
<dbReference type="NCBIfam" id="TIGR00732">
    <property type="entry name" value="dprA"/>
    <property type="match status" value="1"/>
</dbReference>
<sequence length="366" mass="39211">MGKGPLSDEERLNWLILSRSENVGPTTFKSLIKRFHTAGAALRALPELTRKGGLRRPPRIFSRETAERAFAHAEQIGARFLCSVEPAYPPLLRATDSAPPVLCIKGDADLLSRTCVAIVGARNASALARKFSRQLAREIDAEGHVIVSGLARGIDTATHDAALATGTIAVVAGGLDVIYPPENEALHAAICARGLIVSEQVPGTEPKADFFPRRNRIISGLSRAVIVLEAALRSGSLITARFASEQGREVFAVPGSPLDPRCEGTNRLIRDGATLLMSARDVLEALGSEGPRQMSFFEPDPPPLPLREPDDADMRHVLELLSPNPIDTDDLARESGLDAATLSALLLELALAGRITRHQDGSVSRA</sequence>
<dbReference type="Pfam" id="PF02481">
    <property type="entry name" value="DNA_processg_A"/>
    <property type="match status" value="1"/>
</dbReference>
<evidence type="ECO:0000313" key="5">
    <source>
        <dbReference type="Proteomes" id="UP000248795"/>
    </source>
</evidence>
<evidence type="ECO:0000259" key="2">
    <source>
        <dbReference type="Pfam" id="PF02481"/>
    </source>
</evidence>
<feature type="domain" description="Smf/DprA SLOG" evidence="2">
    <location>
        <begin position="80"/>
        <end position="286"/>
    </location>
</feature>
<dbReference type="InterPro" id="IPR057666">
    <property type="entry name" value="DrpA_SLOG"/>
</dbReference>
<dbReference type="EMBL" id="QKVK01000004">
    <property type="protein sequence ID" value="PZF76929.1"/>
    <property type="molecule type" value="Genomic_DNA"/>
</dbReference>
<keyword evidence="5" id="KW-1185">Reference proteome</keyword>
<dbReference type="Proteomes" id="UP000248795">
    <property type="component" value="Unassembled WGS sequence"/>
</dbReference>
<dbReference type="Gene3D" id="3.40.50.450">
    <property type="match status" value="1"/>
</dbReference>
<protein>
    <submittedName>
        <fullName evidence="4">DNA-protecting protein DprA</fullName>
    </submittedName>
</protein>